<dbReference type="Gene3D" id="3.40.50.1820">
    <property type="entry name" value="alpha/beta hydrolase"/>
    <property type="match status" value="1"/>
</dbReference>
<dbReference type="Pfam" id="PF12146">
    <property type="entry name" value="Hydrolase_4"/>
    <property type="match status" value="1"/>
</dbReference>
<reference evidence="3" key="1">
    <citation type="journal article" date="2023" name="Commun. Biol.">
        <title>Genome analysis of Parmales, the sister group of diatoms, reveals the evolutionary specialization of diatoms from phago-mixotrophs to photoautotrophs.</title>
        <authorList>
            <person name="Ban H."/>
            <person name="Sato S."/>
            <person name="Yoshikawa S."/>
            <person name="Yamada K."/>
            <person name="Nakamura Y."/>
            <person name="Ichinomiya M."/>
            <person name="Sato N."/>
            <person name="Blanc-Mathieu R."/>
            <person name="Endo H."/>
            <person name="Kuwata A."/>
            <person name="Ogata H."/>
        </authorList>
    </citation>
    <scope>NUCLEOTIDE SEQUENCE [LARGE SCALE GENOMIC DNA]</scope>
    <source>
        <strain evidence="3">NIES 3700</strain>
    </source>
</reference>
<feature type="domain" description="Serine aminopeptidase S33" evidence="1">
    <location>
        <begin position="60"/>
        <end position="311"/>
    </location>
</feature>
<accession>A0A9W7EI97</accession>
<dbReference type="SUPFAM" id="SSF53474">
    <property type="entry name" value="alpha/beta-Hydrolases"/>
    <property type="match status" value="1"/>
</dbReference>
<organism evidence="2 3">
    <name type="scientific">Triparma laevis f. longispina</name>
    <dbReference type="NCBI Taxonomy" id="1714387"/>
    <lineage>
        <taxon>Eukaryota</taxon>
        <taxon>Sar</taxon>
        <taxon>Stramenopiles</taxon>
        <taxon>Ochrophyta</taxon>
        <taxon>Bolidophyceae</taxon>
        <taxon>Parmales</taxon>
        <taxon>Triparmaceae</taxon>
        <taxon>Triparma</taxon>
    </lineage>
</organism>
<evidence type="ECO:0000313" key="3">
    <source>
        <dbReference type="Proteomes" id="UP001165122"/>
    </source>
</evidence>
<dbReference type="EMBL" id="BRXW01000910">
    <property type="protein sequence ID" value="GMH78920.1"/>
    <property type="molecule type" value="Genomic_DNA"/>
</dbReference>
<comment type="caution">
    <text evidence="2">The sequence shown here is derived from an EMBL/GenBank/DDBJ whole genome shotgun (WGS) entry which is preliminary data.</text>
</comment>
<dbReference type="PANTHER" id="PTHR11614">
    <property type="entry name" value="PHOSPHOLIPASE-RELATED"/>
    <property type="match status" value="1"/>
</dbReference>
<proteinExistence type="predicted"/>
<keyword evidence="3" id="KW-1185">Reference proteome</keyword>
<name>A0A9W7EI97_9STRA</name>
<dbReference type="AlphaFoldDB" id="A0A9W7EI97"/>
<dbReference type="InterPro" id="IPR029058">
    <property type="entry name" value="AB_hydrolase_fold"/>
</dbReference>
<evidence type="ECO:0000259" key="1">
    <source>
        <dbReference type="Pfam" id="PF12146"/>
    </source>
</evidence>
<gene>
    <name evidence="2" type="ORF">TrLO_g8634</name>
</gene>
<dbReference type="Proteomes" id="UP001165122">
    <property type="component" value="Unassembled WGS sequence"/>
</dbReference>
<sequence>MSRNSTKVAPEESAPPRRSAAELEIACSPFVEKPNNEDVFWLQVPDGGIRNVIVWSPADAHKGIIVLLHGYGGNATRWQHLGEKYNAKGFKVYAMDQYGHGENPSNKKSAGMVGVTIDGMAADAVALCELVQELHPNTPWFLHGRSMGGLIAIQATLTIQASPNFKGSIFCAPAVRVCGKGLVPPGCADWKLFRGLTNLVSAVSCGYWPNPAAVTKELSVEKAVQIKCKKDPRMFGDMIRAGFGKELFRAQDVLIPKLGTLTAPFWLGHGSGDTIVPLRSSELVWKGVGTSEGDRVFKKYEGLRHEIMNEPIREQVIGDIISWFEDAAFMEEQRVLPPGSLEEDEGARLLTLQNMTIGGPAGGNAGADDINGIEIH</sequence>
<evidence type="ECO:0000313" key="2">
    <source>
        <dbReference type="EMBL" id="GMH78920.1"/>
    </source>
</evidence>
<dbReference type="InterPro" id="IPR051044">
    <property type="entry name" value="MAG_DAG_Lipase"/>
</dbReference>
<dbReference type="InterPro" id="IPR022742">
    <property type="entry name" value="Hydrolase_4"/>
</dbReference>
<dbReference type="OrthoDB" id="2498029at2759"/>
<protein>
    <recommendedName>
        <fullName evidence="1">Serine aminopeptidase S33 domain-containing protein</fullName>
    </recommendedName>
</protein>